<gene>
    <name evidence="3" type="ordered locus">Sterm_0473</name>
</gene>
<dbReference type="InterPro" id="IPR036650">
    <property type="entry name" value="CAT_RNA-bd_dom_sf"/>
</dbReference>
<evidence type="ECO:0000313" key="3">
    <source>
        <dbReference type="EMBL" id="ACZ07350.1"/>
    </source>
</evidence>
<reference evidence="4" key="1">
    <citation type="submission" date="2009-09" db="EMBL/GenBank/DDBJ databases">
        <title>The complete chromosome of Sebaldella termitidis ATCC 33386.</title>
        <authorList>
            <consortium name="US DOE Joint Genome Institute (JGI-PGF)"/>
            <person name="Lucas S."/>
            <person name="Copeland A."/>
            <person name="Lapidus A."/>
            <person name="Glavina del Rio T."/>
            <person name="Dalin E."/>
            <person name="Tice H."/>
            <person name="Bruce D."/>
            <person name="Goodwin L."/>
            <person name="Pitluck S."/>
            <person name="Kyrpides N."/>
            <person name="Mavromatis K."/>
            <person name="Ivanova N."/>
            <person name="Mikhailova N."/>
            <person name="Sims D."/>
            <person name="Meincke L."/>
            <person name="Brettin T."/>
            <person name="Detter J.C."/>
            <person name="Han C."/>
            <person name="Larimer F."/>
            <person name="Land M."/>
            <person name="Hauser L."/>
            <person name="Markowitz V."/>
            <person name="Cheng J.F."/>
            <person name="Hugenholtz P."/>
            <person name="Woyke T."/>
            <person name="Wu D."/>
            <person name="Eisen J.A."/>
        </authorList>
    </citation>
    <scope>NUCLEOTIDE SEQUENCE [LARGE SCALE GENOMIC DNA]</scope>
    <source>
        <strain evidence="4">ATCC 33386 / NCTC 11300</strain>
    </source>
</reference>
<dbReference type="PANTHER" id="PTHR30185">
    <property type="entry name" value="CRYPTIC BETA-GLUCOSIDE BGL OPERON ANTITERMINATOR"/>
    <property type="match status" value="1"/>
</dbReference>
<organism evidence="3 4">
    <name type="scientific">Sebaldella termitidis (strain ATCC 33386 / NCTC 11300)</name>
    <dbReference type="NCBI Taxonomy" id="526218"/>
    <lineage>
        <taxon>Bacteria</taxon>
        <taxon>Fusobacteriati</taxon>
        <taxon>Fusobacteriota</taxon>
        <taxon>Fusobacteriia</taxon>
        <taxon>Fusobacteriales</taxon>
        <taxon>Leptotrichiaceae</taxon>
        <taxon>Sebaldella</taxon>
    </lineage>
</organism>
<reference evidence="3 4" key="2">
    <citation type="journal article" date="2010" name="Stand. Genomic Sci.">
        <title>Complete genome sequence of Sebaldella termitidis type strain (NCTC 11300).</title>
        <authorList>
            <person name="Harmon-Smith M."/>
            <person name="Celia L."/>
            <person name="Chertkov O."/>
            <person name="Lapidus A."/>
            <person name="Copeland A."/>
            <person name="Glavina Del Rio T."/>
            <person name="Nolan M."/>
            <person name="Lucas S."/>
            <person name="Tice H."/>
            <person name="Cheng J.F."/>
            <person name="Han C."/>
            <person name="Detter J.C."/>
            <person name="Bruce D."/>
            <person name="Goodwin L."/>
            <person name="Pitluck S."/>
            <person name="Pati A."/>
            <person name="Liolios K."/>
            <person name="Ivanova N."/>
            <person name="Mavromatis K."/>
            <person name="Mikhailova N."/>
            <person name="Chen A."/>
            <person name="Palaniappan K."/>
            <person name="Land M."/>
            <person name="Hauser L."/>
            <person name="Chang Y.J."/>
            <person name="Jeffries C.D."/>
            <person name="Brettin T."/>
            <person name="Goker M."/>
            <person name="Beck B."/>
            <person name="Bristow J."/>
            <person name="Eisen J.A."/>
            <person name="Markowitz V."/>
            <person name="Hugenholtz P."/>
            <person name="Kyrpides N.C."/>
            <person name="Klenk H.P."/>
            <person name="Chen F."/>
        </authorList>
    </citation>
    <scope>NUCLEOTIDE SEQUENCE [LARGE SCALE GENOMIC DNA]</scope>
    <source>
        <strain evidence="4">ATCC 33386 / NCTC 11300</strain>
    </source>
</reference>
<dbReference type="SUPFAM" id="SSF63520">
    <property type="entry name" value="PTS-regulatory domain, PRD"/>
    <property type="match status" value="2"/>
</dbReference>
<dbReference type="GO" id="GO:0006355">
    <property type="term" value="P:regulation of DNA-templated transcription"/>
    <property type="evidence" value="ECO:0007669"/>
    <property type="project" value="InterPro"/>
</dbReference>
<dbReference type="eggNOG" id="COG3711">
    <property type="taxonomic scope" value="Bacteria"/>
</dbReference>
<dbReference type="Proteomes" id="UP000000845">
    <property type="component" value="Chromosome"/>
</dbReference>
<proteinExistence type="predicted"/>
<dbReference type="PROSITE" id="PS51372">
    <property type="entry name" value="PRD_2"/>
    <property type="match status" value="2"/>
</dbReference>
<feature type="domain" description="PRD" evidence="2">
    <location>
        <begin position="63"/>
        <end position="168"/>
    </location>
</feature>
<dbReference type="KEGG" id="str:Sterm_0473"/>
<dbReference type="InterPro" id="IPR011608">
    <property type="entry name" value="PRD"/>
</dbReference>
<dbReference type="Pfam" id="PF03123">
    <property type="entry name" value="CAT_RBD"/>
    <property type="match status" value="1"/>
</dbReference>
<dbReference type="Gene3D" id="2.30.24.10">
    <property type="entry name" value="CAT RNA-binding domain"/>
    <property type="match status" value="1"/>
</dbReference>
<dbReference type="HOGENOM" id="CLU_078802_0_0_0"/>
<dbReference type="Pfam" id="PF00874">
    <property type="entry name" value="PRD"/>
    <property type="match status" value="2"/>
</dbReference>
<dbReference type="PANTHER" id="PTHR30185:SF15">
    <property type="entry name" value="CRYPTIC BETA-GLUCOSIDE BGL OPERON ANTITERMINATOR"/>
    <property type="match status" value="1"/>
</dbReference>
<dbReference type="EMBL" id="CP001739">
    <property type="protein sequence ID" value="ACZ07350.1"/>
    <property type="molecule type" value="Genomic_DNA"/>
</dbReference>
<feature type="domain" description="PRD" evidence="2">
    <location>
        <begin position="169"/>
        <end position="279"/>
    </location>
</feature>
<dbReference type="InterPro" id="IPR050661">
    <property type="entry name" value="BglG_antiterminators"/>
</dbReference>
<evidence type="ECO:0000259" key="2">
    <source>
        <dbReference type="PROSITE" id="PS51372"/>
    </source>
</evidence>
<dbReference type="AlphaFoldDB" id="D1AMX4"/>
<dbReference type="SUPFAM" id="SSF50151">
    <property type="entry name" value="SacY-like RNA-binding domain"/>
    <property type="match status" value="1"/>
</dbReference>
<evidence type="ECO:0000256" key="1">
    <source>
        <dbReference type="ARBA" id="ARBA00022737"/>
    </source>
</evidence>
<dbReference type="Gene3D" id="1.10.1790.10">
    <property type="entry name" value="PRD domain"/>
    <property type="match status" value="2"/>
</dbReference>
<name>D1AMX4_SEBTE</name>
<dbReference type="InterPro" id="IPR036634">
    <property type="entry name" value="PRD_sf"/>
</dbReference>
<accession>D1AMX4</accession>
<evidence type="ECO:0000313" key="4">
    <source>
        <dbReference type="Proteomes" id="UP000000845"/>
    </source>
</evidence>
<keyword evidence="4" id="KW-1185">Reference proteome</keyword>
<sequence length="282" mass="32781">MIKKILNNSLVLVNDGDEEKIIMGKGVGFSSHIGEKVDIKKIEKIFSLEKKNTLQNYERLAMEIPEIYFEIAGEIVERANKEFTGIFNAQLFLSLTDHISYSVERVNKGIVLQNRLIWDIKAFYSKEFTVGLWALTLIKEKIGIQLPEEEASNIAFYLVNAQSSALKMGETILSITMLKEILNIIQYHTNHLLNKDDLHYLRLVTHIQFFVQRVLEGKMLKNREIFLLNQYVRLYPSETKCLEKINQYVKNCVGKDISVDEKFYLLIHIIRNVQELDGTDEY</sequence>
<dbReference type="InterPro" id="IPR004341">
    <property type="entry name" value="CAT_RNA-bd_dom"/>
</dbReference>
<dbReference type="GO" id="GO:0003723">
    <property type="term" value="F:RNA binding"/>
    <property type="evidence" value="ECO:0007669"/>
    <property type="project" value="InterPro"/>
</dbReference>
<protein>
    <submittedName>
        <fullName evidence="3">Transcriptional antiterminator, BglG</fullName>
    </submittedName>
</protein>
<keyword evidence="1" id="KW-0677">Repeat</keyword>
<dbReference type="STRING" id="526218.Sterm_0473"/>
<dbReference type="SMART" id="SM01061">
    <property type="entry name" value="CAT_RBD"/>
    <property type="match status" value="1"/>
</dbReference>